<dbReference type="GO" id="GO:0016758">
    <property type="term" value="F:hexosyltransferase activity"/>
    <property type="evidence" value="ECO:0007669"/>
    <property type="project" value="TreeGrafter"/>
</dbReference>
<dbReference type="PANTHER" id="PTHR34136">
    <property type="match status" value="1"/>
</dbReference>
<evidence type="ECO:0000256" key="2">
    <source>
        <dbReference type="ARBA" id="ARBA00022679"/>
    </source>
</evidence>
<protein>
    <submittedName>
        <fullName evidence="3">Glycosyltransferase</fullName>
    </submittedName>
</protein>
<gene>
    <name evidence="3" type="ORF">E7747_07130</name>
</gene>
<dbReference type="InterPro" id="IPR004629">
    <property type="entry name" value="WecG_TagA_CpsF"/>
</dbReference>
<evidence type="ECO:0000313" key="3">
    <source>
        <dbReference type="EMBL" id="QCD42065.1"/>
    </source>
</evidence>
<evidence type="ECO:0000256" key="1">
    <source>
        <dbReference type="ARBA" id="ARBA00022676"/>
    </source>
</evidence>
<dbReference type="Proteomes" id="UP000297149">
    <property type="component" value="Chromosome"/>
</dbReference>
<keyword evidence="1" id="KW-0328">Glycosyltransferase</keyword>
<proteinExistence type="predicted"/>
<name>A0A4P7W3U0_9BACT</name>
<sequence>MNEDKKYFNVRIEFDRDKLDRTIFDAIEKGIPGYSCSVEANNLTIANQNPEFLKVLNGALVNNCDGSVLAKILAWIHKEPIDSYIGADIFLKYIAMRRFRQFFLGNTEEVLAGLRKNLSEIDPAIKDMRFETLPFRAVDEFDYQGIADMINADNPDIIWVSLGAPKQEMFMSRLKPYLKRGVMFGYGAIFNFNAGVGEVKRAPQWMLKLRLEWLHRALEQPQKNIPRYWNFVKTLPQLVSEERRKVARQSR</sequence>
<dbReference type="EMBL" id="CP039396">
    <property type="protein sequence ID" value="QCD42065.1"/>
    <property type="molecule type" value="Genomic_DNA"/>
</dbReference>
<dbReference type="RefSeq" id="WP_136415018.1">
    <property type="nucleotide sequence ID" value="NZ_CAXHQF010000030.1"/>
</dbReference>
<dbReference type="NCBIfam" id="TIGR00696">
    <property type="entry name" value="wecG_tagA_cpsF"/>
    <property type="match status" value="1"/>
</dbReference>
<dbReference type="KEGG" id="ddb:E7747_07130"/>
<organism evidence="3 4">
    <name type="scientific">Duncaniella dubosii</name>
    <dbReference type="NCBI Taxonomy" id="2518971"/>
    <lineage>
        <taxon>Bacteria</taxon>
        <taxon>Pseudomonadati</taxon>
        <taxon>Bacteroidota</taxon>
        <taxon>Bacteroidia</taxon>
        <taxon>Bacteroidales</taxon>
        <taxon>Muribaculaceae</taxon>
        <taxon>Duncaniella</taxon>
    </lineage>
</organism>
<dbReference type="PANTHER" id="PTHR34136:SF1">
    <property type="entry name" value="UDP-N-ACETYL-D-MANNOSAMINURONIC ACID TRANSFERASE"/>
    <property type="match status" value="1"/>
</dbReference>
<keyword evidence="4" id="KW-1185">Reference proteome</keyword>
<dbReference type="CDD" id="cd06533">
    <property type="entry name" value="Glyco_transf_WecG_TagA"/>
    <property type="match status" value="1"/>
</dbReference>
<evidence type="ECO:0000313" key="4">
    <source>
        <dbReference type="Proteomes" id="UP000297149"/>
    </source>
</evidence>
<keyword evidence="2 3" id="KW-0808">Transferase</keyword>
<reference evidence="4" key="1">
    <citation type="submission" date="2019-02" db="EMBL/GenBank/DDBJ databases">
        <title>Isolation and identification of novel species under the genus Muribaculum.</title>
        <authorList>
            <person name="Miyake S."/>
            <person name="Ding Y."/>
            <person name="Low A."/>
            <person name="Soh M."/>
            <person name="Seedorf H."/>
        </authorList>
    </citation>
    <scope>NUCLEOTIDE SEQUENCE [LARGE SCALE GENOMIC DNA]</scope>
    <source>
        <strain evidence="4">H5</strain>
    </source>
</reference>
<accession>A0A4P7W3U0</accession>
<dbReference type="Pfam" id="PF03808">
    <property type="entry name" value="Glyco_tran_WecG"/>
    <property type="match status" value="1"/>
</dbReference>
<dbReference type="AlphaFoldDB" id="A0A4P7W3U0"/>